<sequence>MLAPLPIGKMVCVGRNYGAHAAELGNAIPEQPLLFMKPASAWQPLYGFVDGKDAERQRRTNIVHIPQGLGSCHHELELTLLIGEHLSSDSISAQAATANVALKAIAGVGLGLDLTLRDLQEQLKRQGQPWERAKAFAGSAPLTEFIAVEDLGVNLDELSFTLHRNGSLQQHGKVSDMIFPIAQLVLDIATTFSLQPGDIIFTGTPAGVSALHAGDELVLALQAGEQEFTWQAHVADATANAANTTANAANTTANATATTNAQGQRQGE</sequence>
<feature type="domain" description="Fumarylacetoacetase-like C-terminal" evidence="3">
    <location>
        <begin position="9"/>
        <end position="222"/>
    </location>
</feature>
<dbReference type="Gene3D" id="3.90.850.10">
    <property type="entry name" value="Fumarylacetoacetase-like, C-terminal domain"/>
    <property type="match status" value="1"/>
</dbReference>
<protein>
    <submittedName>
        <fullName evidence="4">Isomerase/hydrolase</fullName>
    </submittedName>
</protein>
<dbReference type="PANTHER" id="PTHR11820:SF7">
    <property type="entry name" value="ACYLPYRUVASE FAHD1, MITOCHONDRIAL"/>
    <property type="match status" value="1"/>
</dbReference>
<dbReference type="InterPro" id="IPR011234">
    <property type="entry name" value="Fumarylacetoacetase-like_C"/>
</dbReference>
<keyword evidence="4" id="KW-0378">Hydrolase</keyword>
<evidence type="ECO:0000259" key="3">
    <source>
        <dbReference type="Pfam" id="PF01557"/>
    </source>
</evidence>
<evidence type="ECO:0000313" key="5">
    <source>
        <dbReference type="Proteomes" id="UP000288212"/>
    </source>
</evidence>
<dbReference type="AlphaFoldDB" id="A0A432VXE6"/>
<feature type="region of interest" description="Disordered" evidence="2">
    <location>
        <begin position="248"/>
        <end position="268"/>
    </location>
</feature>
<evidence type="ECO:0000256" key="1">
    <source>
        <dbReference type="ARBA" id="ARBA00022723"/>
    </source>
</evidence>
<comment type="caution">
    <text evidence="4">The sequence shown here is derived from an EMBL/GenBank/DDBJ whole genome shotgun (WGS) entry which is preliminary data.</text>
</comment>
<keyword evidence="1" id="KW-0479">Metal-binding</keyword>
<dbReference type="RefSeq" id="WP_126790329.1">
    <property type="nucleotide sequence ID" value="NZ_PIPI01000001.1"/>
</dbReference>
<dbReference type="GO" id="GO:0018773">
    <property type="term" value="F:acetylpyruvate hydrolase activity"/>
    <property type="evidence" value="ECO:0007669"/>
    <property type="project" value="TreeGrafter"/>
</dbReference>
<dbReference type="OrthoDB" id="9805307at2"/>
<gene>
    <name evidence="4" type="ORF">CWE06_00285</name>
</gene>
<organism evidence="4 5">
    <name type="scientific">Aliidiomarina haloalkalitolerans</name>
    <dbReference type="NCBI Taxonomy" id="859059"/>
    <lineage>
        <taxon>Bacteria</taxon>
        <taxon>Pseudomonadati</taxon>
        <taxon>Pseudomonadota</taxon>
        <taxon>Gammaproteobacteria</taxon>
        <taxon>Alteromonadales</taxon>
        <taxon>Idiomarinaceae</taxon>
        <taxon>Aliidiomarina</taxon>
    </lineage>
</organism>
<proteinExistence type="predicted"/>
<evidence type="ECO:0000256" key="2">
    <source>
        <dbReference type="SAM" id="MobiDB-lite"/>
    </source>
</evidence>
<accession>A0A432VXE6</accession>
<keyword evidence="4" id="KW-0413">Isomerase</keyword>
<dbReference type="Proteomes" id="UP000288212">
    <property type="component" value="Unassembled WGS sequence"/>
</dbReference>
<feature type="compositionally biased region" description="Low complexity" evidence="2">
    <location>
        <begin position="248"/>
        <end position="261"/>
    </location>
</feature>
<reference evidence="4 5" key="1">
    <citation type="journal article" date="2011" name="Front. Microbiol.">
        <title>Genomic signatures of strain selection and enhancement in Bacillus atrophaeus var. globigii, a historical biowarfare simulant.</title>
        <authorList>
            <person name="Gibbons H.S."/>
            <person name="Broomall S.M."/>
            <person name="McNew L.A."/>
            <person name="Daligault H."/>
            <person name="Chapman C."/>
            <person name="Bruce D."/>
            <person name="Karavis M."/>
            <person name="Krepps M."/>
            <person name="McGregor P.A."/>
            <person name="Hong C."/>
            <person name="Park K.H."/>
            <person name="Akmal A."/>
            <person name="Feldman A."/>
            <person name="Lin J.S."/>
            <person name="Chang W.E."/>
            <person name="Higgs B.W."/>
            <person name="Demirev P."/>
            <person name="Lindquist J."/>
            <person name="Liem A."/>
            <person name="Fochler E."/>
            <person name="Read T.D."/>
            <person name="Tapia R."/>
            <person name="Johnson S."/>
            <person name="Bishop-Lilly K.A."/>
            <person name="Detter C."/>
            <person name="Han C."/>
            <person name="Sozhamannan S."/>
            <person name="Rosenzweig C.N."/>
            <person name="Skowronski E.W."/>
        </authorList>
    </citation>
    <scope>NUCLEOTIDE SEQUENCE [LARGE SCALE GENOMIC DNA]</scope>
    <source>
        <strain evidence="4 5">AK5</strain>
    </source>
</reference>
<dbReference type="GO" id="GO:0016853">
    <property type="term" value="F:isomerase activity"/>
    <property type="evidence" value="ECO:0007669"/>
    <property type="project" value="UniProtKB-KW"/>
</dbReference>
<keyword evidence="5" id="KW-1185">Reference proteome</keyword>
<dbReference type="InterPro" id="IPR036663">
    <property type="entry name" value="Fumarylacetoacetase_C_sf"/>
</dbReference>
<evidence type="ECO:0000313" key="4">
    <source>
        <dbReference type="EMBL" id="RUO21352.1"/>
    </source>
</evidence>
<name>A0A432VXE6_9GAMM</name>
<dbReference type="PANTHER" id="PTHR11820">
    <property type="entry name" value="ACYLPYRUVASE"/>
    <property type="match status" value="1"/>
</dbReference>
<dbReference type="GO" id="GO:0046872">
    <property type="term" value="F:metal ion binding"/>
    <property type="evidence" value="ECO:0007669"/>
    <property type="project" value="UniProtKB-KW"/>
</dbReference>
<dbReference type="Pfam" id="PF01557">
    <property type="entry name" value="FAA_hydrolase"/>
    <property type="match status" value="1"/>
</dbReference>
<dbReference type="SUPFAM" id="SSF56529">
    <property type="entry name" value="FAH"/>
    <property type="match status" value="1"/>
</dbReference>
<dbReference type="EMBL" id="PIPI01000001">
    <property type="protein sequence ID" value="RUO21352.1"/>
    <property type="molecule type" value="Genomic_DNA"/>
</dbReference>